<keyword evidence="3" id="KW-1185">Reference proteome</keyword>
<protein>
    <submittedName>
        <fullName evidence="2">Uncharacterized protein</fullName>
    </submittedName>
</protein>
<accession>A0ABT8D0C1</accession>
<dbReference type="EMBL" id="JAUFQU010000001">
    <property type="protein sequence ID" value="MDN3708757.1"/>
    <property type="molecule type" value="Genomic_DNA"/>
</dbReference>
<dbReference type="Proteomes" id="UP001242368">
    <property type="component" value="Unassembled WGS sequence"/>
</dbReference>
<feature type="chain" id="PRO_5046272892" evidence="1">
    <location>
        <begin position="20"/>
        <end position="1588"/>
    </location>
</feature>
<reference evidence="3" key="1">
    <citation type="journal article" date="2019" name="Int. J. Syst. Evol. Microbiol.">
        <title>The Global Catalogue of Microorganisms (GCM) 10K type strain sequencing project: providing services to taxonomists for standard genome sequencing and annotation.</title>
        <authorList>
            <consortium name="The Broad Institute Genomics Platform"/>
            <consortium name="The Broad Institute Genome Sequencing Center for Infectious Disease"/>
            <person name="Wu L."/>
            <person name="Ma J."/>
        </authorList>
    </citation>
    <scope>NUCLEOTIDE SEQUENCE [LARGE SCALE GENOMIC DNA]</scope>
    <source>
        <strain evidence="3">CECT 7184</strain>
    </source>
</reference>
<dbReference type="RefSeq" id="WP_290364608.1">
    <property type="nucleotide sequence ID" value="NZ_JAUFQU010000001.1"/>
</dbReference>
<evidence type="ECO:0000256" key="1">
    <source>
        <dbReference type="SAM" id="SignalP"/>
    </source>
</evidence>
<evidence type="ECO:0000313" key="3">
    <source>
        <dbReference type="Proteomes" id="UP001242368"/>
    </source>
</evidence>
<proteinExistence type="predicted"/>
<keyword evidence="1" id="KW-0732">Signal</keyword>
<evidence type="ECO:0000313" key="2">
    <source>
        <dbReference type="EMBL" id="MDN3708757.1"/>
    </source>
</evidence>
<organism evidence="2 3">
    <name type="scientific">Paenimyroides ceti</name>
    <dbReference type="NCBI Taxonomy" id="395087"/>
    <lineage>
        <taxon>Bacteria</taxon>
        <taxon>Pseudomonadati</taxon>
        <taxon>Bacteroidota</taxon>
        <taxon>Flavobacteriia</taxon>
        <taxon>Flavobacteriales</taxon>
        <taxon>Flavobacteriaceae</taxon>
        <taxon>Paenimyroides</taxon>
    </lineage>
</organism>
<sequence length="1588" mass="170358">MKNKLLPLAVVLLSGASYAQVGIGTLTPNKSSQLEIVASDKGILIPRVALNNTTDTTTITNGNINSLLVFNTTDSNNIKPGYYYWFIDKWLRIINQTDLETTNTTNESLTVNPDHNLVLTDSDGNTIFIPIADLNIITTLVNNNDGTYTYTSEDNTVTTINVPADVISNFQNIVNNTTVLNELIEVLNETKVGGNVYYDGTTFTYVDNAGISQTINFQQMVQDNETVTTLVNNNDGTYTYTSEDNTVTTINVPADVISNFQNIVNNTTVLNELIEVLNETKVGGNVYYDGTTFTYVDNAGVSQTINFQQMVQDNETVTTLVNNNDGTYTYTSEDNTVTTINVPADVISNFQNIVNNTTVLNELIEVLNETKVGGNVYYDGTTFTYVDNAGVSQTINFQQMVQDNETVTTLVNNNDGTYTYTSEDNTVTTINVPADVISNFQNIVNNTTVLNELIEVLNETKVGGNVYYDGTTFTYVDNAGISQTINFQQMVQDNETVTTLVNNNDGTYTYTSEDNTVTTINVPADVISNFQNIVNNTTVLNELIEVLNETKVGGNVYYDGTTFTYVDNAGVSQTINFQQMVQDNETVTTLVNNNDGTYTYTSEDNTVTTINVPADVISNFQNIVNNTTVLNELIEVLNETKVGGNVYYDGTTFTYVDNAGVSQTINFQQMVQDNETVTTLVNNNDGTYTYTSEDNTVTTINVPADVISNFQNIVNNTTVLNELIEVLNETKVGGNVYYDGTTFTYVDNAGVSQTINFQQMVQDNETVTTLVNNNDGTYTYTSEDNTVTTINVPADVISNFQNIVNNTTVLNELIEVLNETKVGGNVYYDGTTFTYVNNAGISQTINFQQMVQDNETVTTLVNNNDGTYTYTSEDNTVTTINVPADVISNFQNIVNNTTVLNELIEVLNETKVGGNVYYDGTTFTYVDNAGVSQTINFQQMVQDNETVTTLVRNANGTFTYLNEANASVTIDPNMVNVTYENGVYTFKDATGTTITAIDANASGIVYNNTTSQLTADNVQDAIDELAGRRGNISGTGLTITNGDNATLKNTSIAITPGTAGQLMITKADGTTGWVDQDQIVPITTNTYVNNGTNTLTSTVNGEIASASIINTVTNAINGTSLVTTVNGIASTTTDLKTAIQAGQKTTRVNAGSNKVAVTTTNPTTDETLYTVDVNEANLTLNNIGGTLNTNKITPGTAGQILSVVNGVPTWVNDSQITRVTSNTLTLNGNQLTSDVNGNTSSVSITDLNVNSTKTLTGTGITINGSASLTGAVLKDATLAIANDAITTDKIAPGAVQTSDIANNNVTANKLNSTGATAGQVATADGNGNVTYQTPSVNADNVTNGKALSSTDLDLSANAATSLLKNVTANIKANAVTADKLADNSVTPVKIDTAVAGNGLVKNATTNALEVQANNGLTVDATDDAVQLGGALKKATVITTTSNFTLALAGLQRGTAADRIVVADATSGVLKQLKAAMPKFFYMPSIVIPTHSSQFVADPNIPGESFGTLNLYARYTRQFNTPMASNPGKTTALPILPANELDYYITWYDTTVFASVTVSNTGILTYTIQPDADVTVGSFMNIIFAVKEN</sequence>
<gene>
    <name evidence="2" type="ORF">QW060_16770</name>
</gene>
<name>A0ABT8D0C1_9FLAO</name>
<feature type="signal peptide" evidence="1">
    <location>
        <begin position="1"/>
        <end position="19"/>
    </location>
</feature>
<comment type="caution">
    <text evidence="2">The sequence shown here is derived from an EMBL/GenBank/DDBJ whole genome shotgun (WGS) entry which is preliminary data.</text>
</comment>